<evidence type="ECO:0000256" key="6">
    <source>
        <dbReference type="ARBA" id="ARBA00022989"/>
    </source>
</evidence>
<evidence type="ECO:0000256" key="3">
    <source>
        <dbReference type="ARBA" id="ARBA00022448"/>
    </source>
</evidence>
<dbReference type="SUPFAM" id="SSF103473">
    <property type="entry name" value="MFS general substrate transporter"/>
    <property type="match status" value="1"/>
</dbReference>
<feature type="domain" description="Major facilitator superfamily (MFS) profile" evidence="9">
    <location>
        <begin position="33"/>
        <end position="524"/>
    </location>
</feature>
<dbReference type="PROSITE" id="PS50850">
    <property type="entry name" value="MFS"/>
    <property type="match status" value="1"/>
</dbReference>
<keyword evidence="6 8" id="KW-1133">Transmembrane helix</keyword>
<dbReference type="GO" id="GO:0022857">
    <property type="term" value="F:transmembrane transporter activity"/>
    <property type="evidence" value="ECO:0007669"/>
    <property type="project" value="InterPro"/>
</dbReference>
<keyword evidence="5 8" id="KW-0812">Transmembrane</keyword>
<dbReference type="FunFam" id="1.20.1250.20:FF:000028">
    <property type="entry name" value="Sugar phosphate exchanger 3 isoform 1"/>
    <property type="match status" value="1"/>
</dbReference>
<protein>
    <recommendedName>
        <fullName evidence="9">Major facilitator superfamily (MFS) profile domain-containing protein</fullName>
    </recommendedName>
</protein>
<feature type="transmembrane region" description="Helical" evidence="8">
    <location>
        <begin position="170"/>
        <end position="198"/>
    </location>
</feature>
<evidence type="ECO:0000256" key="7">
    <source>
        <dbReference type="ARBA" id="ARBA00023136"/>
    </source>
</evidence>
<gene>
    <name evidence="10" type="ORF">GOP47_0005544</name>
</gene>
<dbReference type="OrthoDB" id="3639251at2759"/>
<proteinExistence type="inferred from homology"/>
<feature type="transmembrane region" description="Helical" evidence="8">
    <location>
        <begin position="447"/>
        <end position="469"/>
    </location>
</feature>
<feature type="transmembrane region" description="Helical" evidence="8">
    <location>
        <begin position="340"/>
        <end position="361"/>
    </location>
</feature>
<dbReference type="InterPro" id="IPR020846">
    <property type="entry name" value="MFS_dom"/>
</dbReference>
<dbReference type="InterPro" id="IPR000849">
    <property type="entry name" value="Sugar_P_transporter"/>
</dbReference>
<dbReference type="Pfam" id="PF07690">
    <property type="entry name" value="MFS_1"/>
    <property type="match status" value="1"/>
</dbReference>
<dbReference type="PANTHER" id="PTHR43184">
    <property type="entry name" value="MAJOR FACILITATOR SUPERFAMILY TRANSPORTER 16, ISOFORM B"/>
    <property type="match status" value="1"/>
</dbReference>
<dbReference type="GO" id="GO:0016020">
    <property type="term" value="C:membrane"/>
    <property type="evidence" value="ECO:0007669"/>
    <property type="project" value="UniProtKB-SubCell"/>
</dbReference>
<evidence type="ECO:0000259" key="9">
    <source>
        <dbReference type="PROSITE" id="PS50850"/>
    </source>
</evidence>
<keyword evidence="7 8" id="KW-0472">Membrane</keyword>
<accession>A0A9D4ZP82</accession>
<evidence type="ECO:0000313" key="11">
    <source>
        <dbReference type="Proteomes" id="UP000886520"/>
    </source>
</evidence>
<comment type="subcellular location">
    <subcellularLocation>
        <location evidence="1">Membrane</location>
        <topology evidence="1">Multi-pass membrane protein</topology>
    </subcellularLocation>
</comment>
<keyword evidence="3" id="KW-0813">Transport</keyword>
<evidence type="ECO:0000256" key="5">
    <source>
        <dbReference type="ARBA" id="ARBA00022692"/>
    </source>
</evidence>
<comment type="similarity">
    <text evidence="2">Belongs to the major facilitator superfamily. Organophosphate:Pi antiporter (OPA) (TC 2.A.1.4) family.</text>
</comment>
<feature type="transmembrane region" description="Helical" evidence="8">
    <location>
        <begin position="24"/>
        <end position="44"/>
    </location>
</feature>
<feature type="transmembrane region" description="Helical" evidence="8">
    <location>
        <begin position="111"/>
        <end position="130"/>
    </location>
</feature>
<evidence type="ECO:0000256" key="2">
    <source>
        <dbReference type="ARBA" id="ARBA00009598"/>
    </source>
</evidence>
<dbReference type="PIRSF" id="PIRSF002808">
    <property type="entry name" value="Hexose_phosphate_transp"/>
    <property type="match status" value="1"/>
</dbReference>
<feature type="transmembrane region" description="Helical" evidence="8">
    <location>
        <begin position="407"/>
        <end position="426"/>
    </location>
</feature>
<keyword evidence="11" id="KW-1185">Reference proteome</keyword>
<dbReference type="AlphaFoldDB" id="A0A9D4ZP82"/>
<keyword evidence="4" id="KW-0762">Sugar transport</keyword>
<dbReference type="GO" id="GO:0055062">
    <property type="term" value="P:phosphate ion homeostasis"/>
    <property type="evidence" value="ECO:0007669"/>
    <property type="project" value="UniProtKB-ARBA"/>
</dbReference>
<feature type="transmembrane region" description="Helical" evidence="8">
    <location>
        <begin position="210"/>
        <end position="229"/>
    </location>
</feature>
<evidence type="ECO:0000313" key="10">
    <source>
        <dbReference type="EMBL" id="KAI5080065.1"/>
    </source>
</evidence>
<organism evidence="10 11">
    <name type="scientific">Adiantum capillus-veneris</name>
    <name type="common">Maidenhair fern</name>
    <dbReference type="NCBI Taxonomy" id="13818"/>
    <lineage>
        <taxon>Eukaryota</taxon>
        <taxon>Viridiplantae</taxon>
        <taxon>Streptophyta</taxon>
        <taxon>Embryophyta</taxon>
        <taxon>Tracheophyta</taxon>
        <taxon>Polypodiopsida</taxon>
        <taxon>Polypodiidae</taxon>
        <taxon>Polypodiales</taxon>
        <taxon>Pteridineae</taxon>
        <taxon>Pteridaceae</taxon>
        <taxon>Vittarioideae</taxon>
        <taxon>Adiantum</taxon>
    </lineage>
</organism>
<evidence type="ECO:0000256" key="8">
    <source>
        <dbReference type="SAM" id="Phobius"/>
    </source>
</evidence>
<dbReference type="PANTHER" id="PTHR43184:SF12">
    <property type="entry name" value="SUGAR PHOSPHATE EXCHANGER 3"/>
    <property type="match status" value="1"/>
</dbReference>
<comment type="caution">
    <text evidence="10">The sequence shown here is derived from an EMBL/GenBank/DDBJ whole genome shotgun (WGS) entry which is preliminary data.</text>
</comment>
<dbReference type="EMBL" id="JABFUD020000005">
    <property type="protein sequence ID" value="KAI5080065.1"/>
    <property type="molecule type" value="Genomic_DNA"/>
</dbReference>
<evidence type="ECO:0000256" key="4">
    <source>
        <dbReference type="ARBA" id="ARBA00022597"/>
    </source>
</evidence>
<dbReference type="Gene3D" id="1.20.1250.20">
    <property type="entry name" value="MFS general substrate transporter like domains"/>
    <property type="match status" value="3"/>
</dbReference>
<dbReference type="InterPro" id="IPR011701">
    <property type="entry name" value="MFS"/>
</dbReference>
<sequence>MSRNGCKPAGFYFLSRVLPNGGKYSFEACKMWVLLLTFVAYALFHASRKPLSIVKNALIADGNLPERNITAALPMSWPLNLVFVVRPSSSLDSNHSLQSGWPPFDGKQGPALLGQVDLAFLASYALSIFIAGHLGDRVCLRLLLSCGMVGSGIFVVLFGCGYWWNLHWLSYFLMVQVVSGLFQATGWPSVVAVVSNWFGKSKRGLIMGVWNAHTSVGNICGTLMASAMLQYGWGWSFLVPGVAISVGGVLVFLLLPIDPEDAGFPSAPHELPQDKLQNHVGDKGYVIAHGTELAGVAKSLDDDSNCQPLLERESNGFEPSSTDAESLAVSFFDAWVIPRVAPFAFCLFFTKLVAYTFLYWLPFYIRHTEIDGHYLSEATAGNLSTVFDVGGTIGGIMAGHLSDKLNARAMVAAAFTYASLPALVLYRIYAVSADLGTRETFSGNSRSLATVTAIIDGTGSIGAAMGPLLTGYLSKAGWNPVFAMLCLSATVAGLLLTGLVLEESREYATSMKLARRKSSQIDLV</sequence>
<dbReference type="Proteomes" id="UP000886520">
    <property type="component" value="Chromosome 5"/>
</dbReference>
<feature type="transmembrane region" description="Helical" evidence="8">
    <location>
        <begin position="142"/>
        <end position="164"/>
    </location>
</feature>
<name>A0A9D4ZP82_ADICA</name>
<dbReference type="InterPro" id="IPR036259">
    <property type="entry name" value="MFS_trans_sf"/>
</dbReference>
<feature type="transmembrane region" description="Helical" evidence="8">
    <location>
        <begin position="235"/>
        <end position="255"/>
    </location>
</feature>
<feature type="transmembrane region" description="Helical" evidence="8">
    <location>
        <begin position="481"/>
        <end position="501"/>
    </location>
</feature>
<evidence type="ECO:0000256" key="1">
    <source>
        <dbReference type="ARBA" id="ARBA00004141"/>
    </source>
</evidence>
<reference evidence="10 11" key="1">
    <citation type="submission" date="2021-01" db="EMBL/GenBank/DDBJ databases">
        <title>Adiantum capillus-veneris genome.</title>
        <authorList>
            <person name="Fang Y."/>
            <person name="Liao Q."/>
        </authorList>
    </citation>
    <scope>NUCLEOTIDE SEQUENCE [LARGE SCALE GENOMIC DNA]</scope>
    <source>
        <strain evidence="10">H3</strain>
        <tissue evidence="10">Leaf</tissue>
    </source>
</reference>